<dbReference type="Proteomes" id="UP000190102">
    <property type="component" value="Unassembled WGS sequence"/>
</dbReference>
<dbReference type="NCBIfam" id="TIGR02481">
    <property type="entry name" value="hemeryth_dom"/>
    <property type="match status" value="1"/>
</dbReference>
<dbReference type="InterPro" id="IPR012312">
    <property type="entry name" value="Hemerythrin-like"/>
</dbReference>
<dbReference type="InterPro" id="IPR035938">
    <property type="entry name" value="Hemerythrin-like_sf"/>
</dbReference>
<keyword evidence="4" id="KW-0408">Iron</keyword>
<evidence type="ECO:0000313" key="7">
    <source>
        <dbReference type="Proteomes" id="UP000190102"/>
    </source>
</evidence>
<accession>A0A1T4S5F0</accession>
<dbReference type="AlphaFoldDB" id="A0A1T4S5F0"/>
<reference evidence="7" key="1">
    <citation type="submission" date="2017-02" db="EMBL/GenBank/DDBJ databases">
        <authorList>
            <person name="Varghese N."/>
            <person name="Submissions S."/>
        </authorList>
    </citation>
    <scope>NUCLEOTIDE SEQUENCE [LARGE SCALE GENOMIC DNA]</scope>
    <source>
        <strain evidence="7">ATCC BAA-34</strain>
    </source>
</reference>
<dbReference type="STRING" id="115783.SAMN02745119_03266"/>
<dbReference type="InterPro" id="IPR012827">
    <property type="entry name" value="Hemerythrin_metal-bd"/>
</dbReference>
<dbReference type="GO" id="GO:0005344">
    <property type="term" value="F:oxygen carrier activity"/>
    <property type="evidence" value="ECO:0007669"/>
    <property type="project" value="UniProtKB-KW"/>
</dbReference>
<dbReference type="Pfam" id="PF01814">
    <property type="entry name" value="Hemerythrin"/>
    <property type="match status" value="1"/>
</dbReference>
<protein>
    <submittedName>
        <fullName evidence="6">Hemerythrin</fullName>
    </submittedName>
</protein>
<keyword evidence="2" id="KW-0561">Oxygen transport</keyword>
<evidence type="ECO:0000256" key="2">
    <source>
        <dbReference type="ARBA" id="ARBA00022621"/>
    </source>
</evidence>
<dbReference type="SUPFAM" id="SSF47188">
    <property type="entry name" value="Hemerythrin-like"/>
    <property type="match status" value="1"/>
</dbReference>
<evidence type="ECO:0000256" key="3">
    <source>
        <dbReference type="ARBA" id="ARBA00022723"/>
    </source>
</evidence>
<dbReference type="OrthoDB" id="9774644at2"/>
<evidence type="ECO:0000256" key="1">
    <source>
        <dbReference type="ARBA" id="ARBA00010587"/>
    </source>
</evidence>
<proteinExistence type="inferred from homology"/>
<sequence length="135" mass="15864">MSYLQWADTFSVKVKEIDDQHKTLISMLNTLHDAHIAQKGRDVQKEIVGSMVNYAKTHFETEEKYMQKSNFSGFHSHKIEHDQFTLKALDLNRRVNEVGFVFTIEILEFLKEWLQNHILGTDMKYSSHLINYGLC</sequence>
<dbReference type="CDD" id="cd12107">
    <property type="entry name" value="Hemerythrin"/>
    <property type="match status" value="1"/>
</dbReference>
<evidence type="ECO:0000313" key="6">
    <source>
        <dbReference type="EMBL" id="SKA23367.1"/>
    </source>
</evidence>
<keyword evidence="2" id="KW-0813">Transport</keyword>
<dbReference type="PANTHER" id="PTHR37164">
    <property type="entry name" value="BACTERIOHEMERYTHRIN"/>
    <property type="match status" value="1"/>
</dbReference>
<comment type="similarity">
    <text evidence="1">Belongs to the hemerythrin family.</text>
</comment>
<gene>
    <name evidence="6" type="ORF">SAMN02745119_03266</name>
</gene>
<feature type="domain" description="Hemerythrin-like" evidence="5">
    <location>
        <begin position="14"/>
        <end position="125"/>
    </location>
</feature>
<evidence type="ECO:0000256" key="4">
    <source>
        <dbReference type="ARBA" id="ARBA00023004"/>
    </source>
</evidence>
<dbReference type="EMBL" id="FUWR01000031">
    <property type="protein sequence ID" value="SKA23367.1"/>
    <property type="molecule type" value="Genomic_DNA"/>
</dbReference>
<evidence type="ECO:0000259" key="5">
    <source>
        <dbReference type="Pfam" id="PF01814"/>
    </source>
</evidence>
<dbReference type="PROSITE" id="PS00550">
    <property type="entry name" value="HEMERYTHRINS"/>
    <property type="match status" value="1"/>
</dbReference>
<organism evidence="6 7">
    <name type="scientific">Trichlorobacter thiogenes</name>
    <dbReference type="NCBI Taxonomy" id="115783"/>
    <lineage>
        <taxon>Bacteria</taxon>
        <taxon>Pseudomonadati</taxon>
        <taxon>Thermodesulfobacteriota</taxon>
        <taxon>Desulfuromonadia</taxon>
        <taxon>Geobacterales</taxon>
        <taxon>Geobacteraceae</taxon>
        <taxon>Trichlorobacter</taxon>
    </lineage>
</organism>
<dbReference type="InterPro" id="IPR016131">
    <property type="entry name" value="Haemerythrin_Fe_BS"/>
</dbReference>
<dbReference type="NCBIfam" id="NF033749">
    <property type="entry name" value="bact_hemeryth"/>
    <property type="match status" value="1"/>
</dbReference>
<dbReference type="Gene3D" id="1.20.120.50">
    <property type="entry name" value="Hemerythrin-like"/>
    <property type="match status" value="1"/>
</dbReference>
<keyword evidence="3" id="KW-0479">Metal-binding</keyword>
<dbReference type="GO" id="GO:0046872">
    <property type="term" value="F:metal ion binding"/>
    <property type="evidence" value="ECO:0007669"/>
    <property type="project" value="UniProtKB-KW"/>
</dbReference>
<name>A0A1T4S5F0_9BACT</name>
<keyword evidence="7" id="KW-1185">Reference proteome</keyword>
<dbReference type="RefSeq" id="WP_078791518.1">
    <property type="nucleotide sequence ID" value="NZ_FUWR01000031.1"/>
</dbReference>
<dbReference type="PANTHER" id="PTHR37164:SF1">
    <property type="entry name" value="BACTERIOHEMERYTHRIN"/>
    <property type="match status" value="1"/>
</dbReference>
<dbReference type="InterPro" id="IPR050669">
    <property type="entry name" value="Hemerythrin"/>
</dbReference>